<dbReference type="EMBL" id="OX395126">
    <property type="protein sequence ID" value="CAI5764491.1"/>
    <property type="molecule type" value="Genomic_DNA"/>
</dbReference>
<dbReference type="Proteomes" id="UP001178461">
    <property type="component" value="Chromosome 1"/>
</dbReference>
<feature type="region of interest" description="Disordered" evidence="1">
    <location>
        <begin position="1"/>
        <end position="42"/>
    </location>
</feature>
<feature type="compositionally biased region" description="Basic residues" evidence="1">
    <location>
        <begin position="14"/>
        <end position="23"/>
    </location>
</feature>
<evidence type="ECO:0000256" key="1">
    <source>
        <dbReference type="SAM" id="MobiDB-lite"/>
    </source>
</evidence>
<keyword evidence="3" id="KW-1185">Reference proteome</keyword>
<reference evidence="2" key="1">
    <citation type="submission" date="2022-12" db="EMBL/GenBank/DDBJ databases">
        <authorList>
            <person name="Alioto T."/>
            <person name="Alioto T."/>
            <person name="Gomez Garrido J."/>
        </authorList>
    </citation>
    <scope>NUCLEOTIDE SEQUENCE</scope>
</reference>
<dbReference type="AlphaFoldDB" id="A0AA35JRP7"/>
<evidence type="ECO:0000313" key="3">
    <source>
        <dbReference type="Proteomes" id="UP001178461"/>
    </source>
</evidence>
<feature type="non-terminal residue" evidence="2">
    <location>
        <position position="1"/>
    </location>
</feature>
<organism evidence="2 3">
    <name type="scientific">Podarcis lilfordi</name>
    <name type="common">Lilford's wall lizard</name>
    <dbReference type="NCBI Taxonomy" id="74358"/>
    <lineage>
        <taxon>Eukaryota</taxon>
        <taxon>Metazoa</taxon>
        <taxon>Chordata</taxon>
        <taxon>Craniata</taxon>
        <taxon>Vertebrata</taxon>
        <taxon>Euteleostomi</taxon>
        <taxon>Lepidosauria</taxon>
        <taxon>Squamata</taxon>
        <taxon>Bifurcata</taxon>
        <taxon>Unidentata</taxon>
        <taxon>Episquamata</taxon>
        <taxon>Laterata</taxon>
        <taxon>Lacertibaenia</taxon>
        <taxon>Lacertidae</taxon>
        <taxon>Podarcis</taxon>
    </lineage>
</organism>
<protein>
    <submittedName>
        <fullName evidence="2">Uncharacterized protein</fullName>
    </submittedName>
</protein>
<proteinExistence type="predicted"/>
<name>A0AA35JRP7_9SAUR</name>
<accession>A0AA35JRP7</accession>
<evidence type="ECO:0000313" key="2">
    <source>
        <dbReference type="EMBL" id="CAI5764491.1"/>
    </source>
</evidence>
<gene>
    <name evidence="2" type="ORF">PODLI_1B017916</name>
</gene>
<sequence length="75" mass="8011">ALQSGAMSPADRRQGKRRRRRRERGPEGGVSGNAIDGPTAAPGPGALRLLAAFILLQEPPLHRDPRALPPSLHAF</sequence>